<evidence type="ECO:0000256" key="9">
    <source>
        <dbReference type="RuleBase" id="RU003357"/>
    </source>
</evidence>
<evidence type="ECO:0000259" key="11">
    <source>
        <dbReference type="Pfam" id="PF00593"/>
    </source>
</evidence>
<dbReference type="Gene3D" id="2.60.40.1120">
    <property type="entry name" value="Carboxypeptidase-like, regulatory domain"/>
    <property type="match status" value="1"/>
</dbReference>
<keyword evidence="10" id="KW-0732">Signal</keyword>
<keyword evidence="5 9" id="KW-0798">TonB box</keyword>
<name>A0A5C0VM72_9SPHI</name>
<dbReference type="InterPro" id="IPR008969">
    <property type="entry name" value="CarboxyPept-like_regulatory"/>
</dbReference>
<dbReference type="Pfam" id="PF00593">
    <property type="entry name" value="TonB_dep_Rec_b-barrel"/>
    <property type="match status" value="1"/>
</dbReference>
<evidence type="ECO:0000256" key="3">
    <source>
        <dbReference type="ARBA" id="ARBA00022452"/>
    </source>
</evidence>
<dbReference type="InterPro" id="IPR000531">
    <property type="entry name" value="Beta-barrel_TonB"/>
</dbReference>
<evidence type="ECO:0000256" key="1">
    <source>
        <dbReference type="ARBA" id="ARBA00004571"/>
    </source>
</evidence>
<sequence>MKKLVQSLFILLLFAVNVIAQERTVTGTVTSTEDGLPLPGVSVKVKGGSAATQTNANGKYSIGISSSSSAVLVFSFIGTETKEVNVSTLSLINVSLKASSSELSEVVVVGYGTSTKEAFTGSAKVVSGEALDRKNVSNVSQALAGEVAGVRVINTSGQPGTVATIRIRGLGSVNGNRDPLYVVDGVPFSGGLNSINPSDIQSVTVLKDAAATSIYGARGSNGVVVITTKNGLGQQSFIEVDANFGTNSAELPRYDVIRSPEQHIGLSWESIFNRGRIINNANPVNYANARLFTSQGIGPYNIWNAANAAALIDPATKSVRAGITRKYDPENWEDYAFQASNRKEINLKFGGSSDKTNYYTSFGYLNDQGYSINTDFERLSARLNLTQQVNKWIKAGLNINYARSESNNNGQGETSNSIFWLADNMPSVYPLFLRDASGGFVADPIFGGNQFDYGSGRGFAGLTNAIADATYNVIRNNRNEINGNANLDFKIAEGLTFENRLGVQYFTNKGISRFNKFYGAASSSNGRIVQQVTDLSSYNLLNLLRYNKTLGNHSFEALAAHEATDWNRDFTEGSGFNLVDNNLLNLSNAVVSNPNEGYTEGYSIESYFGQLNYDFDKKYFLSATVRRDGSSRFTKDKWQTFGSIGAGWLITKENFMANQNIFESLKLKASYGLIGDQAGVGFYPGLNLSTIDNLNDQPAIAPPRVGNPDLTWETSQIFQTGLEFDLGQYLSGTVEYYLKNTKDLIFLRGVGPSAGYASIQVNDGVLRNNGLEFELTSNFIRKSNAKLGVSINGEIFSNKITKMPIEPATGLPKVIDVQSPYALGVGRSIFDFYMREWAGVDPADGAPTWTVKYIDGNGNSTFDSGEEIVNLPLFLSQNPNQANDILQSTTKTYSEATSDYTGKSAIPDLRGALNLFGGYKGLELNVQFLYSFGGYAYDYNYADLMHSGFGGSNNWHTDILNRWQSVDNPGNGEVPRLSNDFDVNTNSLSTRFLTKANYIALNNVRLGYTIPAKYISKYGVSGLSLWVSGDNLWITTSRDGLNPSVAEAGSSARAGSQSRYLYAPLTTISAGLRVKL</sequence>
<evidence type="ECO:0000256" key="10">
    <source>
        <dbReference type="SAM" id="SignalP"/>
    </source>
</evidence>
<keyword evidence="7 8" id="KW-0998">Cell outer membrane</keyword>
<comment type="subcellular location">
    <subcellularLocation>
        <location evidence="1 8">Cell outer membrane</location>
        <topology evidence="1 8">Multi-pass membrane protein</topology>
    </subcellularLocation>
</comment>
<dbReference type="KEGG" id="pej:FYC62_12240"/>
<evidence type="ECO:0000256" key="2">
    <source>
        <dbReference type="ARBA" id="ARBA00022448"/>
    </source>
</evidence>
<dbReference type="PROSITE" id="PS52016">
    <property type="entry name" value="TONB_DEPENDENT_REC_3"/>
    <property type="match status" value="1"/>
</dbReference>
<reference evidence="13 14" key="1">
    <citation type="submission" date="2019-08" db="EMBL/GenBank/DDBJ databases">
        <title>Pedobacter sp. nov., isolated from Han river, South Korea.</title>
        <authorList>
            <person name="Lee D.-H."/>
            <person name="Kim Y.-S."/>
            <person name="Hwang E.-M."/>
            <person name="Le Tran T.C."/>
            <person name="Cha C.-J."/>
        </authorList>
    </citation>
    <scope>NUCLEOTIDE SEQUENCE [LARGE SCALE GENOMIC DNA]</scope>
    <source>
        <strain evidence="13 14">CJ43</strain>
    </source>
</reference>
<dbReference type="EMBL" id="CP043329">
    <property type="protein sequence ID" value="QEK52330.1"/>
    <property type="molecule type" value="Genomic_DNA"/>
</dbReference>
<keyword evidence="4 8" id="KW-0812">Transmembrane</keyword>
<dbReference type="AlphaFoldDB" id="A0A5C0VM72"/>
<protein>
    <submittedName>
        <fullName evidence="13">SusC/RagA family TonB-linked outer membrane protein</fullName>
    </submittedName>
</protein>
<dbReference type="InterPro" id="IPR023996">
    <property type="entry name" value="TonB-dep_OMP_SusC/RagA"/>
</dbReference>
<dbReference type="InterPro" id="IPR023997">
    <property type="entry name" value="TonB-dep_OMP_SusC/RagA_CS"/>
</dbReference>
<evidence type="ECO:0000313" key="13">
    <source>
        <dbReference type="EMBL" id="QEK52330.1"/>
    </source>
</evidence>
<dbReference type="InterPro" id="IPR012910">
    <property type="entry name" value="Plug_dom"/>
</dbReference>
<gene>
    <name evidence="13" type="ORF">FYC62_12240</name>
</gene>
<dbReference type="Gene3D" id="2.40.170.20">
    <property type="entry name" value="TonB-dependent receptor, beta-barrel domain"/>
    <property type="match status" value="1"/>
</dbReference>
<feature type="domain" description="TonB-dependent receptor plug" evidence="12">
    <location>
        <begin position="117"/>
        <end position="223"/>
    </location>
</feature>
<evidence type="ECO:0000313" key="14">
    <source>
        <dbReference type="Proteomes" id="UP000323653"/>
    </source>
</evidence>
<organism evidence="13 14">
    <name type="scientific">Pedobacter aquae</name>
    <dbReference type="NCBI Taxonomy" id="2605747"/>
    <lineage>
        <taxon>Bacteria</taxon>
        <taxon>Pseudomonadati</taxon>
        <taxon>Bacteroidota</taxon>
        <taxon>Sphingobacteriia</taxon>
        <taxon>Sphingobacteriales</taxon>
        <taxon>Sphingobacteriaceae</taxon>
        <taxon>Pedobacter</taxon>
    </lineage>
</organism>
<evidence type="ECO:0000256" key="7">
    <source>
        <dbReference type="ARBA" id="ARBA00023237"/>
    </source>
</evidence>
<keyword evidence="3 8" id="KW-1134">Transmembrane beta strand</keyword>
<dbReference type="GO" id="GO:0009279">
    <property type="term" value="C:cell outer membrane"/>
    <property type="evidence" value="ECO:0007669"/>
    <property type="project" value="UniProtKB-SubCell"/>
</dbReference>
<accession>A0A5C0VM72</accession>
<keyword evidence="6 8" id="KW-0472">Membrane</keyword>
<evidence type="ECO:0000256" key="4">
    <source>
        <dbReference type="ARBA" id="ARBA00022692"/>
    </source>
</evidence>
<dbReference type="SUPFAM" id="SSF49464">
    <property type="entry name" value="Carboxypeptidase regulatory domain-like"/>
    <property type="match status" value="1"/>
</dbReference>
<evidence type="ECO:0000256" key="5">
    <source>
        <dbReference type="ARBA" id="ARBA00023077"/>
    </source>
</evidence>
<dbReference type="InterPro" id="IPR037066">
    <property type="entry name" value="Plug_dom_sf"/>
</dbReference>
<dbReference type="InterPro" id="IPR039426">
    <property type="entry name" value="TonB-dep_rcpt-like"/>
</dbReference>
<dbReference type="Proteomes" id="UP000323653">
    <property type="component" value="Chromosome"/>
</dbReference>
<dbReference type="InterPro" id="IPR036942">
    <property type="entry name" value="Beta-barrel_TonB_sf"/>
</dbReference>
<evidence type="ECO:0000256" key="6">
    <source>
        <dbReference type="ARBA" id="ARBA00023136"/>
    </source>
</evidence>
<keyword evidence="2 8" id="KW-0813">Transport</keyword>
<dbReference type="Gene3D" id="2.170.130.10">
    <property type="entry name" value="TonB-dependent receptor, plug domain"/>
    <property type="match status" value="1"/>
</dbReference>
<evidence type="ECO:0000259" key="12">
    <source>
        <dbReference type="Pfam" id="PF07715"/>
    </source>
</evidence>
<keyword evidence="14" id="KW-1185">Reference proteome</keyword>
<comment type="similarity">
    <text evidence="8 9">Belongs to the TonB-dependent receptor family.</text>
</comment>
<feature type="chain" id="PRO_5022874553" evidence="10">
    <location>
        <begin position="21"/>
        <end position="1076"/>
    </location>
</feature>
<dbReference type="RefSeq" id="WP_149075129.1">
    <property type="nucleotide sequence ID" value="NZ_CP043329.1"/>
</dbReference>
<dbReference type="NCBIfam" id="TIGR04057">
    <property type="entry name" value="SusC_RagA_signa"/>
    <property type="match status" value="1"/>
</dbReference>
<proteinExistence type="inferred from homology"/>
<evidence type="ECO:0000256" key="8">
    <source>
        <dbReference type="PROSITE-ProRule" id="PRU01360"/>
    </source>
</evidence>
<dbReference type="Pfam" id="PF13715">
    <property type="entry name" value="CarbopepD_reg_2"/>
    <property type="match status" value="1"/>
</dbReference>
<dbReference type="SUPFAM" id="SSF56935">
    <property type="entry name" value="Porins"/>
    <property type="match status" value="1"/>
</dbReference>
<dbReference type="Pfam" id="PF07715">
    <property type="entry name" value="Plug"/>
    <property type="match status" value="1"/>
</dbReference>
<feature type="signal peptide" evidence="10">
    <location>
        <begin position="1"/>
        <end position="20"/>
    </location>
</feature>
<dbReference type="NCBIfam" id="TIGR04056">
    <property type="entry name" value="OMP_RagA_SusC"/>
    <property type="match status" value="1"/>
</dbReference>
<feature type="domain" description="TonB-dependent receptor-like beta-barrel" evidence="11">
    <location>
        <begin position="448"/>
        <end position="790"/>
    </location>
</feature>